<protein>
    <submittedName>
        <fullName evidence="1">Uncharacterized protein</fullName>
    </submittedName>
</protein>
<dbReference type="EMBL" id="JAPESX010001721">
    <property type="protein sequence ID" value="KAJ8111957.1"/>
    <property type="molecule type" value="Genomic_DNA"/>
</dbReference>
<evidence type="ECO:0000313" key="2">
    <source>
        <dbReference type="Proteomes" id="UP001153334"/>
    </source>
</evidence>
<dbReference type="Proteomes" id="UP001153334">
    <property type="component" value="Unassembled WGS sequence"/>
</dbReference>
<organism evidence="1 2">
    <name type="scientific">Nemania bipapillata</name>
    <dbReference type="NCBI Taxonomy" id="110536"/>
    <lineage>
        <taxon>Eukaryota</taxon>
        <taxon>Fungi</taxon>
        <taxon>Dikarya</taxon>
        <taxon>Ascomycota</taxon>
        <taxon>Pezizomycotina</taxon>
        <taxon>Sordariomycetes</taxon>
        <taxon>Xylariomycetidae</taxon>
        <taxon>Xylariales</taxon>
        <taxon>Xylariaceae</taxon>
        <taxon>Nemania</taxon>
    </lineage>
</organism>
<sequence length="171" mass="19755">MDEEDLRRYLASVERFNLKVRREMLDPEASRGNDNTLYTTMESDIIGQTRVYTGTDKPIECFEPQIRNLWYMFTISAQHIDVDHPAQDRLIRIITSLQYRGVLRKVANPKRTLIPEMLGTGGPNAKKLREVEGLEIAETSQGRLWVDLPFLVHEHDWLDRVYAVTPSANVA</sequence>
<accession>A0ACC2IA06</accession>
<name>A0ACC2IA06_9PEZI</name>
<proteinExistence type="predicted"/>
<comment type="caution">
    <text evidence="1">The sequence shown here is derived from an EMBL/GenBank/DDBJ whole genome shotgun (WGS) entry which is preliminary data.</text>
</comment>
<reference evidence="1" key="1">
    <citation type="submission" date="2022-11" db="EMBL/GenBank/DDBJ databases">
        <title>Genome Sequence of Nemania bipapillata.</title>
        <authorList>
            <person name="Buettner E."/>
        </authorList>
    </citation>
    <scope>NUCLEOTIDE SEQUENCE</scope>
    <source>
        <strain evidence="1">CP14</strain>
    </source>
</reference>
<keyword evidence="2" id="KW-1185">Reference proteome</keyword>
<gene>
    <name evidence="1" type="ORF">ONZ43_g5502</name>
</gene>
<evidence type="ECO:0000313" key="1">
    <source>
        <dbReference type="EMBL" id="KAJ8111957.1"/>
    </source>
</evidence>